<evidence type="ECO:0000256" key="2">
    <source>
        <dbReference type="ARBA" id="ARBA00023002"/>
    </source>
</evidence>
<dbReference type="Pfam" id="PF13561">
    <property type="entry name" value="adh_short_C2"/>
    <property type="match status" value="1"/>
</dbReference>
<dbReference type="Gene3D" id="3.40.50.720">
    <property type="entry name" value="NAD(P)-binding Rossmann-like Domain"/>
    <property type="match status" value="1"/>
</dbReference>
<protein>
    <submittedName>
        <fullName evidence="3">Oxidoreductase</fullName>
    </submittedName>
</protein>
<dbReference type="InterPro" id="IPR002347">
    <property type="entry name" value="SDR_fam"/>
</dbReference>
<dbReference type="RefSeq" id="WP_117351698.1">
    <property type="nucleotide sequence ID" value="NZ_CP020083.1"/>
</dbReference>
<name>A0ABM6M4M4_9SPHN</name>
<evidence type="ECO:0000256" key="1">
    <source>
        <dbReference type="ARBA" id="ARBA00006484"/>
    </source>
</evidence>
<organism evidence="3 4">
    <name type="scientific">Blastomonas fulva</name>
    <dbReference type="NCBI Taxonomy" id="1550728"/>
    <lineage>
        <taxon>Bacteria</taxon>
        <taxon>Pseudomonadati</taxon>
        <taxon>Pseudomonadota</taxon>
        <taxon>Alphaproteobacteria</taxon>
        <taxon>Sphingomonadales</taxon>
        <taxon>Sphingomonadaceae</taxon>
        <taxon>Blastomonas</taxon>
    </lineage>
</organism>
<dbReference type="SUPFAM" id="SSF51735">
    <property type="entry name" value="NAD(P)-binding Rossmann-fold domains"/>
    <property type="match status" value="1"/>
</dbReference>
<dbReference type="Proteomes" id="UP000258016">
    <property type="component" value="Chromosome"/>
</dbReference>
<sequence length="266" mass="27480">MTDLTGKTAIVIGAAGDHNMGQVIARLLAGAGAKVIVSGRKREPLDALAAEIGGEAVTCDLTSRADVDALFDGAAARHGTVDIAINATGWGLMKSWADVTDDDLAQMVALQFTGVHHMLNACLRTMTNGGSVIQISSATTQCLIYDHAAYIGTKAGSEALIRCFANQYGPNGIRANVVSPGLTATPMAASAVATPGLEAAFAKEYPLGRIGTADDIAHTVLWLCDDRTFVTGQNIHANGGLTLRRNPRPEEIGASVGAAMAALNPQ</sequence>
<dbReference type="GeneID" id="303484875"/>
<keyword evidence="2" id="KW-0560">Oxidoreductase</keyword>
<dbReference type="EMBL" id="CP020083">
    <property type="protein sequence ID" value="ASR50860.1"/>
    <property type="molecule type" value="Genomic_DNA"/>
</dbReference>
<accession>A0ABM6M4M4</accession>
<dbReference type="InterPro" id="IPR036291">
    <property type="entry name" value="NAD(P)-bd_dom_sf"/>
</dbReference>
<dbReference type="PANTHER" id="PTHR42760:SF133">
    <property type="entry name" value="3-OXOACYL-[ACYL-CARRIER-PROTEIN] REDUCTASE"/>
    <property type="match status" value="1"/>
</dbReference>
<evidence type="ECO:0000313" key="4">
    <source>
        <dbReference type="Proteomes" id="UP000258016"/>
    </source>
</evidence>
<gene>
    <name evidence="3" type="ORF">B5J99_04705</name>
</gene>
<dbReference type="PANTHER" id="PTHR42760">
    <property type="entry name" value="SHORT-CHAIN DEHYDROGENASES/REDUCTASES FAMILY MEMBER"/>
    <property type="match status" value="1"/>
</dbReference>
<evidence type="ECO:0000313" key="3">
    <source>
        <dbReference type="EMBL" id="ASR50860.1"/>
    </source>
</evidence>
<proteinExistence type="inferred from homology"/>
<dbReference type="PRINTS" id="PR00081">
    <property type="entry name" value="GDHRDH"/>
</dbReference>
<reference evidence="3 4" key="1">
    <citation type="submission" date="2017-03" db="EMBL/GenBank/DDBJ databases">
        <title>Complete genome sequence of Blastomonas fulva degrading microcsystin LR.</title>
        <authorList>
            <person name="Lee H.-g."/>
            <person name="Jin L."/>
            <person name="oh H.-M."/>
        </authorList>
    </citation>
    <scope>NUCLEOTIDE SEQUENCE [LARGE SCALE GENOMIC DNA]</scope>
    <source>
        <strain evidence="3 4">T2</strain>
    </source>
</reference>
<comment type="similarity">
    <text evidence="1">Belongs to the short-chain dehydrogenases/reductases (SDR) family.</text>
</comment>
<keyword evidence="4" id="KW-1185">Reference proteome</keyword>
<dbReference type="CDD" id="cd05233">
    <property type="entry name" value="SDR_c"/>
    <property type="match status" value="1"/>
</dbReference>